<gene>
    <name evidence="3" type="ORF">H9841_02140</name>
</gene>
<evidence type="ECO:0000259" key="2">
    <source>
        <dbReference type="Pfam" id="PF19732"/>
    </source>
</evidence>
<accession>A0A9D2BXY4</accession>
<feature type="non-terminal residue" evidence="3">
    <location>
        <position position="642"/>
    </location>
</feature>
<dbReference type="Pfam" id="PF19732">
    <property type="entry name" value="SpoIIE_N"/>
    <property type="match status" value="1"/>
</dbReference>
<feature type="transmembrane region" description="Helical" evidence="1">
    <location>
        <begin position="41"/>
        <end position="64"/>
    </location>
</feature>
<feature type="transmembrane region" description="Helical" evidence="1">
    <location>
        <begin position="217"/>
        <end position="239"/>
    </location>
</feature>
<keyword evidence="1" id="KW-0812">Transmembrane</keyword>
<dbReference type="Proteomes" id="UP000823868">
    <property type="component" value="Unassembled WGS sequence"/>
</dbReference>
<evidence type="ECO:0000313" key="3">
    <source>
        <dbReference type="EMBL" id="HIY20687.1"/>
    </source>
</evidence>
<reference evidence="3" key="2">
    <citation type="submission" date="2021-04" db="EMBL/GenBank/DDBJ databases">
        <authorList>
            <person name="Gilroy R."/>
        </authorList>
    </citation>
    <scope>NUCLEOTIDE SEQUENCE</scope>
    <source>
        <strain evidence="3">ChiBcec16_6824</strain>
    </source>
</reference>
<keyword evidence="1" id="KW-1133">Transmembrane helix</keyword>
<reference evidence="3" key="1">
    <citation type="journal article" date="2021" name="PeerJ">
        <title>Extensive microbial diversity within the chicken gut microbiome revealed by metagenomics and culture.</title>
        <authorList>
            <person name="Gilroy R."/>
            <person name="Ravi A."/>
            <person name="Getino M."/>
            <person name="Pursley I."/>
            <person name="Horton D.L."/>
            <person name="Alikhan N.F."/>
            <person name="Baker D."/>
            <person name="Gharbi K."/>
            <person name="Hall N."/>
            <person name="Watson M."/>
            <person name="Adriaenssens E.M."/>
            <person name="Foster-Nyarko E."/>
            <person name="Jarju S."/>
            <person name="Secka A."/>
            <person name="Antonio M."/>
            <person name="Oren A."/>
            <person name="Chaudhuri R.R."/>
            <person name="La Ragione R."/>
            <person name="Hildebrand F."/>
            <person name="Pallen M.J."/>
        </authorList>
    </citation>
    <scope>NUCLEOTIDE SEQUENCE</scope>
    <source>
        <strain evidence="3">ChiBcec16_6824</strain>
    </source>
</reference>
<dbReference type="InterPro" id="IPR045768">
    <property type="entry name" value="SpoIIE_N"/>
</dbReference>
<evidence type="ECO:0000256" key="1">
    <source>
        <dbReference type="SAM" id="Phobius"/>
    </source>
</evidence>
<feature type="transmembrane region" description="Helical" evidence="1">
    <location>
        <begin position="94"/>
        <end position="113"/>
    </location>
</feature>
<sequence length="642" mass="69990">MAAKDTLRARAARMREEMEETGRLVLRAPALVRGAECTMRFLLGAVLSGAEVFGGYAPFALGMVGASGSGLDGFAALVGACFGYLTFQGFADGLRYAAAAILIFSVAFAFYDIRPYRKVWFMPAASALMDAITGFVYLSDGGWTAQGFIFFATEVLFAGASAYFYRMAFSPWTDNREDEPLTLRQTVSLLILAGTVLLTLSRITVLGDLSLGRTAAALAVMLCAGAGGIGPGATVGVSLGIGMDLASGGLPFYSMAYALAGVMAGIFHRQGRFVTALSYVLANAVAVLWTWNSAAQISLLYEVFIASVLFLLTPQRALRQVQALLVRQTRQDTQSKARDYVRLRLERTAQAFRTLHDTLRTQFSAAPVNDNDTAAIFDRAANRVCKNCSLQLACWQRDYVTTYNALNDALGPMLERGHGEGEDFPVHFSNRCLKFPQFLSAVNEELSALYCRRQYKSRLMESRAAVCRQYGELATVLGAAAAELSAELSPDPVRERRLRQHFTALGVEAEPAVFYDQAGHLRLEIQGPGLQPLRQKEGVDKLSHLLGVPLRLWEETPPRRDRLVLVQQEPYQALAGVAARKKEGETVSGDTGTWFKREDGSLFVLLCDGMGSGPAAHRESSEAVRLLEEFLRAGVEPGEALR</sequence>
<dbReference type="EMBL" id="DXDX01000041">
    <property type="protein sequence ID" value="HIY20687.1"/>
    <property type="molecule type" value="Genomic_DNA"/>
</dbReference>
<comment type="caution">
    <text evidence="3">The sequence shown here is derived from an EMBL/GenBank/DDBJ whole genome shotgun (WGS) entry which is preliminary data.</text>
</comment>
<organism evidence="3 4">
    <name type="scientific">Candidatus Flavonifractor merdigallinarum</name>
    <dbReference type="NCBI Taxonomy" id="2838589"/>
    <lineage>
        <taxon>Bacteria</taxon>
        <taxon>Bacillati</taxon>
        <taxon>Bacillota</taxon>
        <taxon>Clostridia</taxon>
        <taxon>Eubacteriales</taxon>
        <taxon>Oscillospiraceae</taxon>
        <taxon>Flavonifractor</taxon>
    </lineage>
</organism>
<protein>
    <submittedName>
        <fullName evidence="3">Stage II sporulation protein E</fullName>
    </submittedName>
</protein>
<dbReference type="InterPro" id="IPR036457">
    <property type="entry name" value="PPM-type-like_dom_sf"/>
</dbReference>
<dbReference type="Gene3D" id="3.60.40.10">
    <property type="entry name" value="PPM-type phosphatase domain"/>
    <property type="match status" value="1"/>
</dbReference>
<keyword evidence="1" id="KW-0472">Membrane</keyword>
<feature type="transmembrane region" description="Helical" evidence="1">
    <location>
        <begin position="145"/>
        <end position="165"/>
    </location>
</feature>
<name>A0A9D2BXY4_9FIRM</name>
<feature type="transmembrane region" description="Helical" evidence="1">
    <location>
        <begin position="119"/>
        <end position="138"/>
    </location>
</feature>
<feature type="transmembrane region" description="Helical" evidence="1">
    <location>
        <begin position="185"/>
        <end position="205"/>
    </location>
</feature>
<evidence type="ECO:0000313" key="4">
    <source>
        <dbReference type="Proteomes" id="UP000823868"/>
    </source>
</evidence>
<feature type="domain" description="Stage II sporulation protein E N-terminal" evidence="2">
    <location>
        <begin position="37"/>
        <end position="510"/>
    </location>
</feature>
<feature type="transmembrane region" description="Helical" evidence="1">
    <location>
        <begin position="245"/>
        <end position="266"/>
    </location>
</feature>
<dbReference type="AlphaFoldDB" id="A0A9D2BXY4"/>
<proteinExistence type="predicted"/>